<evidence type="ECO:0000259" key="11">
    <source>
        <dbReference type="Pfam" id="PF01433"/>
    </source>
</evidence>
<feature type="binding site" evidence="9">
    <location>
        <position position="318"/>
    </location>
    <ligand>
        <name>Zn(2+)</name>
        <dbReference type="ChEBI" id="CHEBI:29105"/>
        <note>catalytic</note>
    </ligand>
</feature>
<dbReference type="GO" id="GO:0043171">
    <property type="term" value="P:peptide catabolic process"/>
    <property type="evidence" value="ECO:0007669"/>
    <property type="project" value="TreeGrafter"/>
</dbReference>
<dbReference type="EMBL" id="LXFE01000586">
    <property type="protein sequence ID" value="OLL24887.1"/>
    <property type="molecule type" value="Genomic_DNA"/>
</dbReference>
<comment type="cofactor">
    <cofactor evidence="9 10">
        <name>Zn(2+)</name>
        <dbReference type="ChEBI" id="CHEBI:29105"/>
    </cofactor>
    <text evidence="9 10">Binds 1 zinc ion per subunit.</text>
</comment>
<sequence length="862" mass="97206">MLSAKQKERQVLPTNVRPRNYKLTLNPDFKAFDYDGTVVVTLDVNETTNTIKCNSTEIQIHKVKIEQNGHTQTSSSITFLDDDQSATFTFDEALKPGCEAKLTIKFTGQLNDKMAGFYRSSYIDNVTGEKKYLATTQMEPTDCRRALPCFDEPALKATFDVSLICDKNLVALSNMDVIEEKDSEIEGKKITTFRTTPLMSTYLLAFIVGDLKYVETFTSGEHGKPIPVRVYATAGYEKQSRFALDLAAKTLDFFSEIFGIVYPLPKLDNVAIPDFSAGAMENWGLVTYRVVDLLYDEDKASAATKQRVAEVVQHELAHQWFGNLVTMEFWDGLWLNEGFATWMSWFSCNKFFPEWRVWESYVTDNLQQALRLDALRSSHPIQAEVFRADEINQAEFLMRSPTPKDHALFEWFPYLKKHAYGNTKTSDLWDALSLESGKDISRVMSIWTMNVGFPVITVTEDSNSIKLRQTRFLSTGDVKEEDDTVLYWVPLAMINNDTSSHHIESFSEKEVTIPILDLEFYKLNLAHSGIYRTNYPPERLQKLGQAGKRGLLNAEDRAGLVADAGALSASGHSNTSYFLNLVSQWTEESEFVVWGEMLARIGAIKDAWGFQSPEIVRALEKLTIALTGPKAKSLGWEFSKDEDHISAQFKALLFGVSGMAGDPEIVKAAQDMFEKFVSGQQSAIHPNIRGSVYSIVLKNGGEKEWNEVLNIYKNPSSIDEKNIALRSLGQTRKLELIKKTLDLALSEDVREQDIYLPFQGVRSHAKGIKQLWEFVQIKWDTIAGRLPPGLSMLSTVVQLCTIGFCSDDAIKDIKAFFSTKSTKGFNQGLQQSLDSIQAKASWVKRDGEDVRAWLQMKGHLAN</sequence>
<name>A0A1U7LQF5_NEOID</name>
<dbReference type="Pfam" id="PF17900">
    <property type="entry name" value="Peptidase_M1_N"/>
    <property type="match status" value="1"/>
</dbReference>
<accession>A0A1U7LQF5</accession>
<evidence type="ECO:0000256" key="6">
    <source>
        <dbReference type="ARBA" id="ARBA00022833"/>
    </source>
</evidence>
<dbReference type="Gene3D" id="1.25.50.20">
    <property type="match status" value="1"/>
</dbReference>
<evidence type="ECO:0000256" key="1">
    <source>
        <dbReference type="ARBA" id="ARBA00010136"/>
    </source>
</evidence>
<dbReference type="STRING" id="1198029.A0A1U7LQF5"/>
<reference evidence="14 15" key="1">
    <citation type="submission" date="2016-04" db="EMBL/GenBank/DDBJ databases">
        <title>Evolutionary innovation and constraint leading to complex multicellularity in the Ascomycota.</title>
        <authorList>
            <person name="Cisse O."/>
            <person name="Nguyen A."/>
            <person name="Hewitt D.A."/>
            <person name="Jedd G."/>
            <person name="Stajich J.E."/>
        </authorList>
    </citation>
    <scope>NUCLEOTIDE SEQUENCE [LARGE SCALE GENOMIC DNA]</scope>
    <source>
        <strain evidence="14 15">DAH-3</strain>
    </source>
</reference>
<evidence type="ECO:0000256" key="8">
    <source>
        <dbReference type="PIRSR" id="PIRSR634016-1"/>
    </source>
</evidence>
<dbReference type="InterPro" id="IPR001930">
    <property type="entry name" value="Peptidase_M1"/>
</dbReference>
<dbReference type="FunFam" id="2.60.40.1730:FF:000002">
    <property type="entry name" value="Aminopeptidase"/>
    <property type="match status" value="1"/>
</dbReference>
<dbReference type="GO" id="GO:0000328">
    <property type="term" value="C:fungal-type vacuole lumen"/>
    <property type="evidence" value="ECO:0007669"/>
    <property type="project" value="EnsemblFungi"/>
</dbReference>
<dbReference type="Pfam" id="PF01433">
    <property type="entry name" value="Peptidase_M1"/>
    <property type="match status" value="1"/>
</dbReference>
<dbReference type="InterPro" id="IPR027268">
    <property type="entry name" value="Peptidase_M4/M1_CTD_sf"/>
</dbReference>
<evidence type="ECO:0000256" key="7">
    <source>
        <dbReference type="ARBA" id="ARBA00023049"/>
    </source>
</evidence>
<comment type="similarity">
    <text evidence="1 10">Belongs to the peptidase M1 family.</text>
</comment>
<dbReference type="GO" id="GO:0061957">
    <property type="term" value="C:NVT complex"/>
    <property type="evidence" value="ECO:0007669"/>
    <property type="project" value="EnsemblFungi"/>
</dbReference>
<dbReference type="PRINTS" id="PR00756">
    <property type="entry name" value="ALADIPTASE"/>
</dbReference>
<proteinExistence type="inferred from homology"/>
<protein>
    <recommendedName>
        <fullName evidence="10">Aminopeptidase</fullName>
        <ecNumber evidence="10">3.4.11.-</ecNumber>
    </recommendedName>
</protein>
<dbReference type="PANTHER" id="PTHR11533">
    <property type="entry name" value="PROTEASE M1 ZINC METALLOPROTEASE"/>
    <property type="match status" value="1"/>
</dbReference>
<dbReference type="GO" id="GO:0070006">
    <property type="term" value="F:metalloaminopeptidase activity"/>
    <property type="evidence" value="ECO:0007669"/>
    <property type="project" value="TreeGrafter"/>
</dbReference>
<keyword evidence="4 9" id="KW-0479">Metal-binding</keyword>
<dbReference type="InterPro" id="IPR014782">
    <property type="entry name" value="Peptidase_M1_dom"/>
</dbReference>
<feature type="binding site" evidence="9">
    <location>
        <position position="337"/>
    </location>
    <ligand>
        <name>Zn(2+)</name>
        <dbReference type="ChEBI" id="CHEBI:29105"/>
        <note>catalytic</note>
    </ligand>
</feature>
<evidence type="ECO:0000256" key="5">
    <source>
        <dbReference type="ARBA" id="ARBA00022801"/>
    </source>
</evidence>
<keyword evidence="5 10" id="KW-0378">Hydrolase</keyword>
<keyword evidence="15" id="KW-1185">Reference proteome</keyword>
<dbReference type="InterPro" id="IPR045357">
    <property type="entry name" value="Aminopeptidase_N-like_N"/>
</dbReference>
<dbReference type="Proteomes" id="UP000186594">
    <property type="component" value="Unassembled WGS sequence"/>
</dbReference>
<dbReference type="Pfam" id="PF11838">
    <property type="entry name" value="ERAP1_C"/>
    <property type="match status" value="1"/>
</dbReference>
<dbReference type="SUPFAM" id="SSF55486">
    <property type="entry name" value="Metalloproteases ('zincins'), catalytic domain"/>
    <property type="match status" value="1"/>
</dbReference>
<dbReference type="FunFam" id="1.25.50.20:FF:000002">
    <property type="entry name" value="Aminopeptidase"/>
    <property type="match status" value="1"/>
</dbReference>
<dbReference type="InterPro" id="IPR050344">
    <property type="entry name" value="Peptidase_M1_aminopeptidases"/>
</dbReference>
<evidence type="ECO:0000259" key="13">
    <source>
        <dbReference type="Pfam" id="PF17900"/>
    </source>
</evidence>
<dbReference type="PANTHER" id="PTHR11533:SF174">
    <property type="entry name" value="PUROMYCIN-SENSITIVE AMINOPEPTIDASE-RELATED"/>
    <property type="match status" value="1"/>
</dbReference>
<evidence type="ECO:0000256" key="3">
    <source>
        <dbReference type="ARBA" id="ARBA00022670"/>
    </source>
</evidence>
<dbReference type="CDD" id="cd09601">
    <property type="entry name" value="M1_APN-Q_like"/>
    <property type="match status" value="1"/>
</dbReference>
<dbReference type="InterPro" id="IPR042097">
    <property type="entry name" value="Aminopeptidase_N-like_N_sf"/>
</dbReference>
<keyword evidence="6 9" id="KW-0862">Zinc</keyword>
<evidence type="ECO:0000259" key="12">
    <source>
        <dbReference type="Pfam" id="PF11838"/>
    </source>
</evidence>
<dbReference type="AlphaFoldDB" id="A0A1U7LQF5"/>
<dbReference type="GO" id="GO:0008270">
    <property type="term" value="F:zinc ion binding"/>
    <property type="evidence" value="ECO:0007669"/>
    <property type="project" value="UniProtKB-UniRule"/>
</dbReference>
<evidence type="ECO:0000313" key="14">
    <source>
        <dbReference type="EMBL" id="OLL24887.1"/>
    </source>
</evidence>
<keyword evidence="2 10" id="KW-0031">Aminopeptidase</keyword>
<dbReference type="GO" id="GO:0005771">
    <property type="term" value="C:multivesicular body"/>
    <property type="evidence" value="ECO:0007669"/>
    <property type="project" value="EnsemblFungi"/>
</dbReference>
<dbReference type="EC" id="3.4.11.-" evidence="10"/>
<dbReference type="Gene3D" id="2.60.40.1730">
    <property type="entry name" value="tricorn interacting facor f3 domain"/>
    <property type="match status" value="1"/>
</dbReference>
<evidence type="ECO:0000256" key="2">
    <source>
        <dbReference type="ARBA" id="ARBA00022438"/>
    </source>
</evidence>
<feature type="domain" description="Peptidase M1 membrane alanine aminopeptidase" evidence="11">
    <location>
        <begin position="242"/>
        <end position="393"/>
    </location>
</feature>
<evidence type="ECO:0000313" key="15">
    <source>
        <dbReference type="Proteomes" id="UP000186594"/>
    </source>
</evidence>
<keyword evidence="3 10" id="KW-0645">Protease</keyword>
<feature type="binding site" evidence="9">
    <location>
        <position position="314"/>
    </location>
    <ligand>
        <name>Zn(2+)</name>
        <dbReference type="ChEBI" id="CHEBI:29105"/>
        <note>catalytic</note>
    </ligand>
</feature>
<gene>
    <name evidence="14" type="ORF">NEOLI_001481</name>
</gene>
<keyword evidence="7 10" id="KW-0482">Metalloprotease</keyword>
<dbReference type="Gene3D" id="1.10.390.10">
    <property type="entry name" value="Neutral Protease Domain 2"/>
    <property type="match status" value="2"/>
</dbReference>
<dbReference type="OMA" id="NGVCIRN"/>
<dbReference type="FunFam" id="1.10.390.10:FF:000006">
    <property type="entry name" value="Puromycin-sensitive aminopeptidase"/>
    <property type="match status" value="1"/>
</dbReference>
<evidence type="ECO:0000256" key="10">
    <source>
        <dbReference type="RuleBase" id="RU364040"/>
    </source>
</evidence>
<dbReference type="GO" id="GO:0006508">
    <property type="term" value="P:proteolysis"/>
    <property type="evidence" value="ECO:0007669"/>
    <property type="project" value="UniProtKB-KW"/>
</dbReference>
<dbReference type="Gene3D" id="2.60.40.1910">
    <property type="match status" value="1"/>
</dbReference>
<feature type="active site" description="Proton acceptor" evidence="8">
    <location>
        <position position="315"/>
    </location>
</feature>
<dbReference type="SUPFAM" id="SSF63737">
    <property type="entry name" value="Leukotriene A4 hydrolase N-terminal domain"/>
    <property type="match status" value="1"/>
</dbReference>
<dbReference type="GO" id="GO:0042277">
    <property type="term" value="F:peptide binding"/>
    <property type="evidence" value="ECO:0007669"/>
    <property type="project" value="TreeGrafter"/>
</dbReference>
<dbReference type="OrthoDB" id="10031169at2759"/>
<dbReference type="InterPro" id="IPR034016">
    <property type="entry name" value="M1_APN-typ"/>
</dbReference>
<dbReference type="FunFam" id="2.60.40.1910:FF:000004">
    <property type="entry name" value="Aminopeptidase"/>
    <property type="match status" value="1"/>
</dbReference>
<feature type="domain" description="ERAP1-like C-terminal" evidence="12">
    <location>
        <begin position="520"/>
        <end position="838"/>
    </location>
</feature>
<evidence type="ECO:0000256" key="4">
    <source>
        <dbReference type="ARBA" id="ARBA00022723"/>
    </source>
</evidence>
<dbReference type="InterPro" id="IPR024571">
    <property type="entry name" value="ERAP1-like_C_dom"/>
</dbReference>
<comment type="caution">
    <text evidence="14">The sequence shown here is derived from an EMBL/GenBank/DDBJ whole genome shotgun (WGS) entry which is preliminary data.</text>
</comment>
<dbReference type="GO" id="GO:0016020">
    <property type="term" value="C:membrane"/>
    <property type="evidence" value="ECO:0007669"/>
    <property type="project" value="TreeGrafter"/>
</dbReference>
<feature type="domain" description="Aminopeptidase N-like N-terminal" evidence="13">
    <location>
        <begin position="18"/>
        <end position="203"/>
    </location>
</feature>
<evidence type="ECO:0000256" key="9">
    <source>
        <dbReference type="PIRSR" id="PIRSR634016-3"/>
    </source>
</evidence>
<organism evidence="14 15">
    <name type="scientific">Neolecta irregularis (strain DAH-3)</name>
    <dbReference type="NCBI Taxonomy" id="1198029"/>
    <lineage>
        <taxon>Eukaryota</taxon>
        <taxon>Fungi</taxon>
        <taxon>Dikarya</taxon>
        <taxon>Ascomycota</taxon>
        <taxon>Taphrinomycotina</taxon>
        <taxon>Neolectales</taxon>
        <taxon>Neolectaceae</taxon>
        <taxon>Neolecta</taxon>
    </lineage>
</organism>
<dbReference type="GO" id="GO:0120113">
    <property type="term" value="P:cytoplasm to vacuole targeting by the NVT pathway"/>
    <property type="evidence" value="ECO:0007669"/>
    <property type="project" value="EnsemblFungi"/>
</dbReference>